<feature type="compositionally biased region" description="Basic and acidic residues" evidence="1">
    <location>
        <begin position="224"/>
        <end position="237"/>
    </location>
</feature>
<dbReference type="GO" id="GO:0003677">
    <property type="term" value="F:DNA binding"/>
    <property type="evidence" value="ECO:0007669"/>
    <property type="project" value="InterPro"/>
</dbReference>
<dbReference type="GO" id="GO:0006310">
    <property type="term" value="P:DNA recombination"/>
    <property type="evidence" value="ECO:0007669"/>
    <property type="project" value="InterPro"/>
</dbReference>
<evidence type="ECO:0000313" key="2">
    <source>
        <dbReference type="EMBL" id="DAD87415.1"/>
    </source>
</evidence>
<name>A0A8S5MZ69_9CAUD</name>
<dbReference type="InterPro" id="IPR018330">
    <property type="entry name" value="RecT_fam"/>
</dbReference>
<protein>
    <submittedName>
        <fullName evidence="2">RecT protein</fullName>
    </submittedName>
</protein>
<feature type="compositionally biased region" description="Polar residues" evidence="1">
    <location>
        <begin position="257"/>
        <end position="266"/>
    </location>
</feature>
<dbReference type="InterPro" id="IPR010183">
    <property type="entry name" value="Phage_lambda_Bet"/>
</dbReference>
<organism evidence="2">
    <name type="scientific">Siphoviridae sp. cthrK8</name>
    <dbReference type="NCBI Taxonomy" id="2826429"/>
    <lineage>
        <taxon>Viruses</taxon>
        <taxon>Duplodnaviria</taxon>
        <taxon>Heunggongvirae</taxon>
        <taxon>Uroviricota</taxon>
        <taxon>Caudoviricetes</taxon>
    </lineage>
</organism>
<dbReference type="Pfam" id="PF03837">
    <property type="entry name" value="RecT"/>
    <property type="match status" value="1"/>
</dbReference>
<dbReference type="NCBIfam" id="TIGR01913">
    <property type="entry name" value="bet_lambda"/>
    <property type="match status" value="1"/>
</dbReference>
<feature type="compositionally biased region" description="Basic and acidic residues" evidence="1">
    <location>
        <begin position="198"/>
        <end position="215"/>
    </location>
</feature>
<sequence>MSNDIQTAERNFLEDPQTLTSGIVRKYLDPQGKASDEELAYFIAQARVQNLNPFTKEIYFIKYGNQPAQIVVALKAFQKKADAHPQYDGMDSGIIFEKDGEIQRSEGAFLPQGAEILGAWAVVYRKDRTHPTRAEVTFSEYDNSKIRKEGKINQYGKENKPNTWDEKPAVMIHKVALVTALRNAFPNELGGLYEADELREPKDVTPQESREDVMARKRAQIEQFNKDQEQQQKKNAEPVEVEEEPESPLQEAELTQEDSLGNSLNY</sequence>
<reference evidence="2" key="1">
    <citation type="journal article" date="2021" name="Proc. Natl. Acad. Sci. U.S.A.">
        <title>A Catalog of Tens of Thousands of Viruses from Human Metagenomes Reveals Hidden Associations with Chronic Diseases.</title>
        <authorList>
            <person name="Tisza M.J."/>
            <person name="Buck C.B."/>
        </authorList>
    </citation>
    <scope>NUCLEOTIDE SEQUENCE</scope>
    <source>
        <strain evidence="2">CthrK8</strain>
    </source>
</reference>
<dbReference type="EMBL" id="BK015021">
    <property type="protein sequence ID" value="DAD87415.1"/>
    <property type="molecule type" value="Genomic_DNA"/>
</dbReference>
<feature type="region of interest" description="Disordered" evidence="1">
    <location>
        <begin position="198"/>
        <end position="266"/>
    </location>
</feature>
<evidence type="ECO:0000256" key="1">
    <source>
        <dbReference type="SAM" id="MobiDB-lite"/>
    </source>
</evidence>
<accession>A0A8S5MZ69</accession>
<proteinExistence type="predicted"/>